<name>A0A3Q2LI45_HORSE</name>
<organism evidence="3 4">
    <name type="scientific">Equus caballus</name>
    <name type="common">Horse</name>
    <dbReference type="NCBI Taxonomy" id="9796"/>
    <lineage>
        <taxon>Eukaryota</taxon>
        <taxon>Metazoa</taxon>
        <taxon>Chordata</taxon>
        <taxon>Craniata</taxon>
        <taxon>Vertebrata</taxon>
        <taxon>Euteleostomi</taxon>
        <taxon>Mammalia</taxon>
        <taxon>Eutheria</taxon>
        <taxon>Laurasiatheria</taxon>
        <taxon>Perissodactyla</taxon>
        <taxon>Equidae</taxon>
        <taxon>Equus</taxon>
    </lineage>
</organism>
<dbReference type="Proteomes" id="UP000002281">
    <property type="component" value="Chromosome 5"/>
</dbReference>
<dbReference type="Gene3D" id="1.10.238.10">
    <property type="entry name" value="EF-hand"/>
    <property type="match status" value="1"/>
</dbReference>
<dbReference type="GO" id="GO:0005509">
    <property type="term" value="F:calcium ion binding"/>
    <property type="evidence" value="ECO:0000318"/>
    <property type="project" value="GO_Central"/>
</dbReference>
<dbReference type="OMA" id="NACMSGA"/>
<reference evidence="3" key="3">
    <citation type="submission" date="2025-09" db="UniProtKB">
        <authorList>
            <consortium name="Ensembl"/>
        </authorList>
    </citation>
    <scope>IDENTIFICATION</scope>
    <source>
        <strain evidence="3">Thoroughbred</strain>
    </source>
</reference>
<dbReference type="Pfam" id="PF01023">
    <property type="entry name" value="S_100"/>
    <property type="match status" value="1"/>
</dbReference>
<proteinExistence type="predicted"/>
<dbReference type="GO" id="GO:0043542">
    <property type="term" value="P:endothelial cell migration"/>
    <property type="evidence" value="ECO:0000318"/>
    <property type="project" value="GO_Central"/>
</dbReference>
<dbReference type="GO" id="GO:0005737">
    <property type="term" value="C:cytoplasm"/>
    <property type="evidence" value="ECO:0000318"/>
    <property type="project" value="GO_Central"/>
</dbReference>
<evidence type="ECO:0000313" key="3">
    <source>
        <dbReference type="Ensembl" id="ENSECAP00000040766.1"/>
    </source>
</evidence>
<dbReference type="SMR" id="A0A3Q2LI45"/>
<dbReference type="Bgee" id="ENSECAG00000032001">
    <property type="expression patterns" value="Expressed in central nervous system and 3 other cell types or tissues"/>
</dbReference>
<dbReference type="PaxDb" id="9796-ENSECAP00000040766"/>
<feature type="domain" description="S100/CaBP-9k-type calcium binding subdomain" evidence="2">
    <location>
        <begin position="6"/>
        <end position="45"/>
    </location>
</feature>
<evidence type="ECO:0000259" key="2">
    <source>
        <dbReference type="SMART" id="SM01394"/>
    </source>
</evidence>
<dbReference type="GO" id="GO:0048306">
    <property type="term" value="F:calcium-dependent protein binding"/>
    <property type="evidence" value="ECO:0000318"/>
    <property type="project" value="GO_Central"/>
</dbReference>
<protein>
    <recommendedName>
        <fullName evidence="2">S100/CaBP-9k-type calcium binding subdomain domain-containing protein</fullName>
    </recommendedName>
</protein>
<dbReference type="InterPro" id="IPR013787">
    <property type="entry name" value="S100_Ca-bd_sub"/>
</dbReference>
<accession>A0A3Q2LI45</accession>
<dbReference type="AlphaFoldDB" id="A0A3Q2LI45"/>
<reference evidence="3 4" key="1">
    <citation type="journal article" date="2009" name="Science">
        <title>Genome sequence, comparative analysis, and population genetics of the domestic horse.</title>
        <authorList>
            <consortium name="Broad Institute Genome Sequencing Platform"/>
            <consortium name="Broad Institute Whole Genome Assembly Team"/>
            <person name="Wade C.M."/>
            <person name="Giulotto E."/>
            <person name="Sigurdsson S."/>
            <person name="Zoli M."/>
            <person name="Gnerre S."/>
            <person name="Imsland F."/>
            <person name="Lear T.L."/>
            <person name="Adelson D.L."/>
            <person name="Bailey E."/>
            <person name="Bellone R.R."/>
            <person name="Bloecker H."/>
            <person name="Distl O."/>
            <person name="Edgar R.C."/>
            <person name="Garber M."/>
            <person name="Leeb T."/>
            <person name="Mauceli E."/>
            <person name="MacLeod J.N."/>
            <person name="Penedo M.C.T."/>
            <person name="Raison J.M."/>
            <person name="Sharpe T."/>
            <person name="Vogel J."/>
            <person name="Andersson L."/>
            <person name="Antczak D.F."/>
            <person name="Biagi T."/>
            <person name="Binns M.M."/>
            <person name="Chowdhary B.P."/>
            <person name="Coleman S.J."/>
            <person name="Della Valle G."/>
            <person name="Fryc S."/>
            <person name="Guerin G."/>
            <person name="Hasegawa T."/>
            <person name="Hill E.W."/>
            <person name="Jurka J."/>
            <person name="Kiialainen A."/>
            <person name="Lindgren G."/>
            <person name="Liu J."/>
            <person name="Magnani E."/>
            <person name="Mickelson J.R."/>
            <person name="Murray J."/>
            <person name="Nergadze S.G."/>
            <person name="Onofrio R."/>
            <person name="Pedroni S."/>
            <person name="Piras M.F."/>
            <person name="Raudsepp T."/>
            <person name="Rocchi M."/>
            <person name="Roeed K.H."/>
            <person name="Ryder O.A."/>
            <person name="Searle S."/>
            <person name="Skow L."/>
            <person name="Swinburne J.E."/>
            <person name="Syvaenen A.C."/>
            <person name="Tozaki T."/>
            <person name="Valberg S.J."/>
            <person name="Vaudin M."/>
            <person name="White J.R."/>
            <person name="Zody M.C."/>
            <person name="Lander E.S."/>
            <person name="Lindblad-Toh K."/>
        </authorList>
    </citation>
    <scope>NUCLEOTIDE SEQUENCE [LARGE SCALE GENOMIC DNA]</scope>
    <source>
        <strain evidence="3 4">Thoroughbred</strain>
    </source>
</reference>
<feature type="region of interest" description="Disordered" evidence="1">
    <location>
        <begin position="75"/>
        <end position="94"/>
    </location>
</feature>
<evidence type="ECO:0000256" key="1">
    <source>
        <dbReference type="SAM" id="MobiDB-lite"/>
    </source>
</evidence>
<dbReference type="Ensembl" id="ENSECAT00000039814.1">
    <property type="protein sequence ID" value="ENSECAP00000040766.1"/>
    <property type="gene ID" value="ENSECAG00000032001.1"/>
</dbReference>
<dbReference type="GeneTree" id="ENSGT00950000185657"/>
<dbReference type="InParanoid" id="A0A3Q2LI45"/>
<reference evidence="3" key="2">
    <citation type="submission" date="2025-08" db="UniProtKB">
        <authorList>
            <consortium name="Ensembl"/>
        </authorList>
    </citation>
    <scope>IDENTIFICATION</scope>
    <source>
        <strain evidence="3">Thoroughbred</strain>
    </source>
</reference>
<sequence>MSSTLAEKSALALIGLFHKYTGNDDTTDKPSMRKMMKENFPNFLNACMSGALACLGQGEAVHVCFSEFPSLGAPHFGEASDPAQPEASRDPKKQ</sequence>
<dbReference type="SMART" id="SM01394">
    <property type="entry name" value="S_100"/>
    <property type="match status" value="1"/>
</dbReference>
<keyword evidence="4" id="KW-1185">Reference proteome</keyword>
<evidence type="ECO:0000313" key="4">
    <source>
        <dbReference type="Proteomes" id="UP000002281"/>
    </source>
</evidence>